<dbReference type="GO" id="GO:0003677">
    <property type="term" value="F:DNA binding"/>
    <property type="evidence" value="ECO:0007669"/>
    <property type="project" value="UniProtKB-KW"/>
</dbReference>
<dbReference type="InterPro" id="IPR037402">
    <property type="entry name" value="YidZ_PBP2"/>
</dbReference>
<keyword evidence="8" id="KW-1185">Reference proteome</keyword>
<comment type="similarity">
    <text evidence="1">Belongs to the LysR transcriptional regulatory family.</text>
</comment>
<dbReference type="InterPro" id="IPR050389">
    <property type="entry name" value="LysR-type_TF"/>
</dbReference>
<evidence type="ECO:0000259" key="5">
    <source>
        <dbReference type="PROSITE" id="PS50931"/>
    </source>
</evidence>
<name>A0A3N4E5I2_9GAMM</name>
<accession>A0A3N4E5I2</accession>
<dbReference type="Gene3D" id="1.10.10.10">
    <property type="entry name" value="Winged helix-like DNA-binding domain superfamily/Winged helix DNA-binding domain"/>
    <property type="match status" value="1"/>
</dbReference>
<dbReference type="InterPro" id="IPR005119">
    <property type="entry name" value="LysR_subst-bd"/>
</dbReference>
<dbReference type="EMBL" id="CP034073">
    <property type="protein sequence ID" value="AZG34074.1"/>
    <property type="molecule type" value="Genomic_DNA"/>
</dbReference>
<evidence type="ECO:0000313" key="6">
    <source>
        <dbReference type="EMBL" id="AZG34074.1"/>
    </source>
</evidence>
<keyword evidence="3" id="KW-0238">DNA-binding</keyword>
<protein>
    <submittedName>
        <fullName evidence="7">LysR family transcriptional regulator</fullName>
    </submittedName>
</protein>
<keyword evidence="2" id="KW-0805">Transcription regulation</keyword>
<dbReference type="Gene3D" id="3.40.190.10">
    <property type="entry name" value="Periplasmic binding protein-like II"/>
    <property type="match status" value="2"/>
</dbReference>
<dbReference type="RefSeq" id="WP_124012744.1">
    <property type="nucleotide sequence ID" value="NZ_CP034073.1"/>
</dbReference>
<dbReference type="SUPFAM" id="SSF46785">
    <property type="entry name" value="Winged helix' DNA-binding domain"/>
    <property type="match status" value="1"/>
</dbReference>
<dbReference type="Pfam" id="PF00126">
    <property type="entry name" value="HTH_1"/>
    <property type="match status" value="1"/>
</dbReference>
<dbReference type="EMBL" id="RKKB01000003">
    <property type="protein sequence ID" value="RPA32167.1"/>
    <property type="molecule type" value="Genomic_DNA"/>
</dbReference>
<dbReference type="Proteomes" id="UP000273778">
    <property type="component" value="Chromosome"/>
</dbReference>
<dbReference type="PROSITE" id="PS50931">
    <property type="entry name" value="HTH_LYSR"/>
    <property type="match status" value="1"/>
</dbReference>
<dbReference type="GO" id="GO:0003700">
    <property type="term" value="F:DNA-binding transcription factor activity"/>
    <property type="evidence" value="ECO:0007669"/>
    <property type="project" value="InterPro"/>
</dbReference>
<organism evidence="7 9">
    <name type="scientific">Shewanella psychromarinicola</name>
    <dbReference type="NCBI Taxonomy" id="2487742"/>
    <lineage>
        <taxon>Bacteria</taxon>
        <taxon>Pseudomonadati</taxon>
        <taxon>Pseudomonadota</taxon>
        <taxon>Gammaproteobacteria</taxon>
        <taxon>Alteromonadales</taxon>
        <taxon>Shewanellaceae</taxon>
        <taxon>Shewanella</taxon>
    </lineage>
</organism>
<proteinExistence type="inferred from homology"/>
<dbReference type="SUPFAM" id="SSF53850">
    <property type="entry name" value="Periplasmic binding protein-like II"/>
    <property type="match status" value="1"/>
</dbReference>
<feature type="domain" description="HTH lysR-type" evidence="5">
    <location>
        <begin position="6"/>
        <end position="63"/>
    </location>
</feature>
<reference evidence="6 8" key="1">
    <citation type="submission" date="2018-11" db="EMBL/GenBank/DDBJ databases">
        <title>Shewanella sp. M2.</title>
        <authorList>
            <person name="Hwang Y.J."/>
            <person name="Hwang C.Y."/>
        </authorList>
    </citation>
    <scope>NUCLEOTIDE SEQUENCE [LARGE SCALE GENOMIC DNA]</scope>
    <source>
        <strain evidence="6 8">M2</strain>
    </source>
</reference>
<evidence type="ECO:0000313" key="7">
    <source>
        <dbReference type="EMBL" id="RPA32167.1"/>
    </source>
</evidence>
<evidence type="ECO:0000256" key="1">
    <source>
        <dbReference type="ARBA" id="ARBA00009437"/>
    </source>
</evidence>
<gene>
    <name evidence="7" type="ORF">EGC77_10020</name>
    <name evidence="6" type="ORF">EGC80_03425</name>
</gene>
<dbReference type="PANTHER" id="PTHR30118">
    <property type="entry name" value="HTH-TYPE TRANSCRIPTIONAL REGULATOR LEUO-RELATED"/>
    <property type="match status" value="1"/>
</dbReference>
<dbReference type="CDD" id="cd08417">
    <property type="entry name" value="PBP2_Nitroaromatics_like"/>
    <property type="match status" value="1"/>
</dbReference>
<dbReference type="InterPro" id="IPR036388">
    <property type="entry name" value="WH-like_DNA-bd_sf"/>
</dbReference>
<keyword evidence="4" id="KW-0804">Transcription</keyword>
<evidence type="ECO:0000256" key="4">
    <source>
        <dbReference type="ARBA" id="ARBA00023163"/>
    </source>
</evidence>
<evidence type="ECO:0000313" key="8">
    <source>
        <dbReference type="Proteomes" id="UP000273778"/>
    </source>
</evidence>
<reference evidence="7" key="3">
    <citation type="submission" date="2018-11" db="EMBL/GenBank/DDBJ databases">
        <authorList>
            <person name="Hwang Y.J."/>
            <person name="Hwang C.Y."/>
        </authorList>
    </citation>
    <scope>NUCLEOTIDE SEQUENCE</scope>
    <source>
        <strain evidence="7">R106</strain>
    </source>
</reference>
<reference evidence="9" key="2">
    <citation type="submission" date="2018-11" db="EMBL/GenBank/DDBJ databases">
        <title>Shewanella sp. R106.</title>
        <authorList>
            <person name="Hwang Y.J."/>
            <person name="Hwang C.Y."/>
        </authorList>
    </citation>
    <scope>NUCLEOTIDE SEQUENCE [LARGE SCALE GENOMIC DNA]</scope>
    <source>
        <strain evidence="9">R106</strain>
    </source>
</reference>
<dbReference type="AlphaFoldDB" id="A0A3N4E5I2"/>
<dbReference type="InterPro" id="IPR036390">
    <property type="entry name" value="WH_DNA-bd_sf"/>
</dbReference>
<dbReference type="PRINTS" id="PR00039">
    <property type="entry name" value="HTHLYSR"/>
</dbReference>
<dbReference type="PANTHER" id="PTHR30118:SF15">
    <property type="entry name" value="TRANSCRIPTIONAL REGULATORY PROTEIN"/>
    <property type="match status" value="1"/>
</dbReference>
<evidence type="ECO:0000256" key="2">
    <source>
        <dbReference type="ARBA" id="ARBA00023015"/>
    </source>
</evidence>
<dbReference type="OrthoDB" id="8720143at2"/>
<dbReference type="KEGG" id="spsr:EGC80_03425"/>
<dbReference type="InterPro" id="IPR000847">
    <property type="entry name" value="LysR_HTH_N"/>
</dbReference>
<evidence type="ECO:0000313" key="9">
    <source>
        <dbReference type="Proteomes" id="UP000278855"/>
    </source>
</evidence>
<evidence type="ECO:0000256" key="3">
    <source>
        <dbReference type="ARBA" id="ARBA00023125"/>
    </source>
</evidence>
<dbReference type="Proteomes" id="UP000278855">
    <property type="component" value="Unassembled WGS sequence"/>
</dbReference>
<sequence length="307" mass="34875">MNIRNRDINLLYLFQILYQEGLASIAAERLAISQPALSHRLNKLRKEFDDPLFVRGIKGLVPTPKAHAIAPQISRLVSELEHFYQSELDVPLDKVKDVIHIYTTDYMESILLPKLLSEIQKIMPFVQIVTHNTQGKLPRKMLENGQCDIAIAGFYSDLPSTFYQQKLKEERLNVLARQDHPIIGDTLSLDAYLECKHIVTTLTGDLNGVVDKALSLMGKQRNVISGISSFMIPAQIVSQSDFILTCLDSVADQAMDQFANLQRFNSPVQLSTVNVFQIWHERTQHDAIRAQVRKMIHSILDENGIDR</sequence>
<dbReference type="Pfam" id="PF03466">
    <property type="entry name" value="LysR_substrate"/>
    <property type="match status" value="1"/>
</dbReference>